<comment type="caution">
    <text evidence="1">The sequence shown here is derived from an EMBL/GenBank/DDBJ whole genome shotgun (WGS) entry which is preliminary data.</text>
</comment>
<dbReference type="EMBL" id="JAACJM010000003">
    <property type="protein sequence ID" value="KAF5373693.1"/>
    <property type="molecule type" value="Genomic_DNA"/>
</dbReference>
<dbReference type="OrthoDB" id="3051372at2759"/>
<dbReference type="AlphaFoldDB" id="A0A8H5GZ15"/>
<evidence type="ECO:0000313" key="2">
    <source>
        <dbReference type="Proteomes" id="UP000559256"/>
    </source>
</evidence>
<reference evidence="1 2" key="1">
    <citation type="journal article" date="2020" name="ISME J.">
        <title>Uncovering the hidden diversity of litter-decomposition mechanisms in mushroom-forming fungi.</title>
        <authorList>
            <person name="Floudas D."/>
            <person name="Bentzer J."/>
            <person name="Ahren D."/>
            <person name="Johansson T."/>
            <person name="Persson P."/>
            <person name="Tunlid A."/>
        </authorList>
    </citation>
    <scope>NUCLEOTIDE SEQUENCE [LARGE SCALE GENOMIC DNA]</scope>
    <source>
        <strain evidence="1 2">CBS 291.85</strain>
    </source>
</reference>
<protein>
    <recommendedName>
        <fullName evidence="3">Adenosine deaminase</fullName>
    </recommendedName>
</protein>
<evidence type="ECO:0000313" key="1">
    <source>
        <dbReference type="EMBL" id="KAF5373693.1"/>
    </source>
</evidence>
<proteinExistence type="predicted"/>
<gene>
    <name evidence="1" type="ORF">D9758_000762</name>
</gene>
<evidence type="ECO:0008006" key="3">
    <source>
        <dbReference type="Google" id="ProtNLM"/>
    </source>
</evidence>
<accession>A0A8H5GZ15</accession>
<name>A0A8H5GZ15_9AGAR</name>
<dbReference type="InterPro" id="IPR032466">
    <property type="entry name" value="Metal_Hydrolase"/>
</dbReference>
<organism evidence="1 2">
    <name type="scientific">Tetrapyrgos nigripes</name>
    <dbReference type="NCBI Taxonomy" id="182062"/>
    <lineage>
        <taxon>Eukaryota</taxon>
        <taxon>Fungi</taxon>
        <taxon>Dikarya</taxon>
        <taxon>Basidiomycota</taxon>
        <taxon>Agaricomycotina</taxon>
        <taxon>Agaricomycetes</taxon>
        <taxon>Agaricomycetidae</taxon>
        <taxon>Agaricales</taxon>
        <taxon>Marasmiineae</taxon>
        <taxon>Marasmiaceae</taxon>
        <taxon>Tetrapyrgos</taxon>
    </lineage>
</organism>
<dbReference type="Gene3D" id="3.20.20.140">
    <property type="entry name" value="Metal-dependent hydrolases"/>
    <property type="match status" value="1"/>
</dbReference>
<sequence length="167" mass="18499">MASSLSEYTKQRDELIKVDQAQRADRKRGPLSPAEALADKVIRDLRAVEATTLWSAEHPSIPHPFPGMEFLTGRNIIMQSKLFEILSKMPKGSLLHAHLDATVNVPFLLDLALKQPAIHVRTSTALNASNLRSVLPEFQAHPQDAYTMAQDVTSLTDVNYTLNIGSQ</sequence>
<keyword evidence="2" id="KW-1185">Reference proteome</keyword>
<dbReference type="Proteomes" id="UP000559256">
    <property type="component" value="Unassembled WGS sequence"/>
</dbReference>
<dbReference type="SUPFAM" id="SSF51556">
    <property type="entry name" value="Metallo-dependent hydrolases"/>
    <property type="match status" value="1"/>
</dbReference>